<dbReference type="PANTHER" id="PTHR33745">
    <property type="entry name" value="RSBT ANTAGONIST PROTEIN RSBS-RELATED"/>
    <property type="match status" value="1"/>
</dbReference>
<comment type="caution">
    <text evidence="1">The sequence shown here is derived from an EMBL/GenBank/DDBJ whole genome shotgun (WGS) entry which is preliminary data.</text>
</comment>
<dbReference type="Proteomes" id="UP000095658">
    <property type="component" value="Unassembled WGS sequence"/>
</dbReference>
<keyword evidence="2" id="KW-1185">Reference proteome</keyword>
<dbReference type="InterPro" id="IPR051932">
    <property type="entry name" value="Bact_StressResp_Reg"/>
</dbReference>
<evidence type="ECO:0000313" key="1">
    <source>
        <dbReference type="EMBL" id="OES46598.1"/>
    </source>
</evidence>
<dbReference type="InterPro" id="IPR036513">
    <property type="entry name" value="STAS_dom_sf"/>
</dbReference>
<accession>A0A1E7DV89</accession>
<organism evidence="1 2">
    <name type="scientific">Domibacillus iocasae</name>
    <dbReference type="NCBI Taxonomy" id="1714016"/>
    <lineage>
        <taxon>Bacteria</taxon>
        <taxon>Bacillati</taxon>
        <taxon>Bacillota</taxon>
        <taxon>Bacilli</taxon>
        <taxon>Bacillales</taxon>
        <taxon>Bacillaceae</taxon>
        <taxon>Domibacillus</taxon>
    </lineage>
</organism>
<dbReference type="RefSeq" id="WP_069936763.1">
    <property type="nucleotide sequence ID" value="NZ_MAMP01000001.1"/>
</dbReference>
<evidence type="ECO:0008006" key="3">
    <source>
        <dbReference type="Google" id="ProtNLM"/>
    </source>
</evidence>
<dbReference type="OrthoDB" id="2835068at2"/>
<evidence type="ECO:0000313" key="2">
    <source>
        <dbReference type="Proteomes" id="UP000095658"/>
    </source>
</evidence>
<dbReference type="EMBL" id="MAMP01000001">
    <property type="protein sequence ID" value="OES46598.1"/>
    <property type="molecule type" value="Genomic_DNA"/>
</dbReference>
<dbReference type="Gene3D" id="3.30.450.20">
    <property type="entry name" value="PAS domain"/>
    <property type="match status" value="1"/>
</dbReference>
<name>A0A1E7DV89_9BACI</name>
<proteinExistence type="predicted"/>
<gene>
    <name evidence="1" type="ORF">BA724_00640</name>
</gene>
<dbReference type="Gene3D" id="3.30.750.24">
    <property type="entry name" value="STAS domain"/>
    <property type="match status" value="1"/>
</dbReference>
<dbReference type="CDD" id="cd07041">
    <property type="entry name" value="STAS_RsbR_RsbS_like"/>
    <property type="match status" value="1"/>
</dbReference>
<reference evidence="1 2" key="1">
    <citation type="submission" date="2016-06" db="EMBL/GenBank/DDBJ databases">
        <title>Domibacillus iocasae genome sequencing.</title>
        <authorList>
            <person name="Verma A."/>
            <person name="Pal Y."/>
            <person name="Ojha A.K."/>
            <person name="Krishnamurthi S."/>
        </authorList>
    </citation>
    <scope>NUCLEOTIDE SEQUENCE [LARGE SCALE GENOMIC DNA]</scope>
    <source>
        <strain evidence="1 2">DSM 29979</strain>
    </source>
</reference>
<dbReference type="AlphaFoldDB" id="A0A1E7DV89"/>
<dbReference type="SUPFAM" id="SSF52091">
    <property type="entry name" value="SpoIIaa-like"/>
    <property type="match status" value="1"/>
</dbReference>
<dbReference type="STRING" id="1714016.BA724_00640"/>
<protein>
    <recommendedName>
        <fullName evidence="3">STAS domain-containing protein</fullName>
    </recommendedName>
</protein>
<sequence length="258" mass="29403">MADILDKVNTYQLLNKIDENIFITNADQQIIWVNEKAKELLLKVGPYVKMPNPDDFIGMNVSRFHGEKQMKILKEGPFPHVASITLFKRFAASILVDEIKEETGRRCGFILTWKDVTEYEDIIKEGKELLQEIDAPILSTIIDSVNLVPVTGRLTAERLESMQIKILSYCSEHHTTTMIIDFTSFQYSLEPFEVVGLRNLVNALGLMGVQVFFVGIGAKMAQSIVQKQISFDVPTFQSFKQGLQHIMKQKGYKLVKEK</sequence>
<dbReference type="PANTHER" id="PTHR33745:SF8">
    <property type="entry name" value="BLUE-LIGHT PHOTORECEPTOR"/>
    <property type="match status" value="1"/>
</dbReference>